<evidence type="ECO:0000313" key="1">
    <source>
        <dbReference type="EMBL" id="SFK49332.1"/>
    </source>
</evidence>
<dbReference type="Proteomes" id="UP000198635">
    <property type="component" value="Unassembled WGS sequence"/>
</dbReference>
<dbReference type="InterPro" id="IPR021375">
    <property type="entry name" value="DUF2997"/>
</dbReference>
<dbReference type="AlphaFoldDB" id="A0A1I3ZYZ3"/>
<sequence length="66" mass="7484">MPKQIVIDVSHDGEIRIETKGYEGSSCFEDSQFIKDLLGKEISVQLCPAFYKRGKETIKRHIPLCG</sequence>
<organism evidence="1 2">
    <name type="scientific">Desulfomicrobium apsheronum</name>
    <dbReference type="NCBI Taxonomy" id="52560"/>
    <lineage>
        <taxon>Bacteria</taxon>
        <taxon>Pseudomonadati</taxon>
        <taxon>Thermodesulfobacteriota</taxon>
        <taxon>Desulfovibrionia</taxon>
        <taxon>Desulfovibrionales</taxon>
        <taxon>Desulfomicrobiaceae</taxon>
        <taxon>Desulfomicrobium</taxon>
    </lineage>
</organism>
<dbReference type="OrthoDB" id="5422807at2"/>
<dbReference type="EMBL" id="FORX01000028">
    <property type="protein sequence ID" value="SFK49332.1"/>
    <property type="molecule type" value="Genomic_DNA"/>
</dbReference>
<keyword evidence="2" id="KW-1185">Reference proteome</keyword>
<protein>
    <recommendedName>
        <fullName evidence="3">DUF2997 domain-containing protein</fullName>
    </recommendedName>
</protein>
<gene>
    <name evidence="1" type="ORF">SAMN04488082_12823</name>
</gene>
<reference evidence="2" key="1">
    <citation type="submission" date="2016-10" db="EMBL/GenBank/DDBJ databases">
        <authorList>
            <person name="Varghese N."/>
            <person name="Submissions S."/>
        </authorList>
    </citation>
    <scope>NUCLEOTIDE SEQUENCE [LARGE SCALE GENOMIC DNA]</scope>
    <source>
        <strain evidence="2">DSM 5918</strain>
    </source>
</reference>
<evidence type="ECO:0008006" key="3">
    <source>
        <dbReference type="Google" id="ProtNLM"/>
    </source>
</evidence>
<dbReference type="Pfam" id="PF11211">
    <property type="entry name" value="DUF2997"/>
    <property type="match status" value="1"/>
</dbReference>
<name>A0A1I3ZYZ3_9BACT</name>
<proteinExistence type="predicted"/>
<dbReference type="RefSeq" id="WP_092379358.1">
    <property type="nucleotide sequence ID" value="NZ_FORX01000028.1"/>
</dbReference>
<dbReference type="STRING" id="52560.SAMN04488082_12823"/>
<accession>A0A1I3ZYZ3</accession>
<evidence type="ECO:0000313" key="2">
    <source>
        <dbReference type="Proteomes" id="UP000198635"/>
    </source>
</evidence>